<gene>
    <name evidence="4" type="ORF">PMIN01_08061</name>
</gene>
<dbReference type="PROSITE" id="PS50013">
    <property type="entry name" value="CHROMO_2"/>
    <property type="match status" value="1"/>
</dbReference>
<comment type="subunit">
    <text evidence="1">Component of the NuA4 histone acetyltransferase complex.</text>
</comment>
<dbReference type="InterPro" id="IPR000953">
    <property type="entry name" value="Chromo/chromo_shadow_dom"/>
</dbReference>
<name>A0A9P6KNL0_9PLEO</name>
<organism evidence="4 5">
    <name type="scientific">Paraphaeosphaeria minitans</name>
    <dbReference type="NCBI Taxonomy" id="565426"/>
    <lineage>
        <taxon>Eukaryota</taxon>
        <taxon>Fungi</taxon>
        <taxon>Dikarya</taxon>
        <taxon>Ascomycota</taxon>
        <taxon>Pezizomycotina</taxon>
        <taxon>Dothideomycetes</taxon>
        <taxon>Pleosporomycetidae</taxon>
        <taxon>Pleosporales</taxon>
        <taxon>Massarineae</taxon>
        <taxon>Didymosphaeriaceae</taxon>
        <taxon>Paraphaeosphaeria</taxon>
    </lineage>
</organism>
<dbReference type="SUPFAM" id="SSF54160">
    <property type="entry name" value="Chromo domain-like"/>
    <property type="match status" value="1"/>
</dbReference>
<evidence type="ECO:0000259" key="3">
    <source>
        <dbReference type="PROSITE" id="PS50013"/>
    </source>
</evidence>
<reference evidence="4" key="1">
    <citation type="journal article" date="2020" name="Mol. Plant Microbe Interact.">
        <title>Genome Sequence of the Biocontrol Agent Coniothyrium minitans strain Conio (IMI 134523).</title>
        <authorList>
            <person name="Patel D."/>
            <person name="Shittu T.A."/>
            <person name="Baroncelli R."/>
            <person name="Muthumeenakshi S."/>
            <person name="Osborne T.H."/>
            <person name="Janganan T.K."/>
            <person name="Sreenivasaprasad S."/>
        </authorList>
    </citation>
    <scope>NUCLEOTIDE SEQUENCE</scope>
    <source>
        <strain evidence="4">Conio</strain>
    </source>
</reference>
<evidence type="ECO:0000313" key="5">
    <source>
        <dbReference type="Proteomes" id="UP000756921"/>
    </source>
</evidence>
<dbReference type="CDD" id="cd00024">
    <property type="entry name" value="CD_CSD"/>
    <property type="match status" value="1"/>
</dbReference>
<dbReference type="AlphaFoldDB" id="A0A9P6KNL0"/>
<feature type="compositionally biased region" description="Acidic residues" evidence="2">
    <location>
        <begin position="153"/>
        <end position="162"/>
    </location>
</feature>
<accession>A0A9P6KNL0</accession>
<proteinExistence type="predicted"/>
<evidence type="ECO:0000256" key="2">
    <source>
        <dbReference type="SAM" id="MobiDB-lite"/>
    </source>
</evidence>
<feature type="compositionally biased region" description="Basic and acidic residues" evidence="2">
    <location>
        <begin position="214"/>
        <end position="223"/>
    </location>
</feature>
<protein>
    <recommendedName>
        <fullName evidence="3">Chromo domain-containing protein</fullName>
    </recommendedName>
</protein>
<keyword evidence="5" id="KW-1185">Reference proteome</keyword>
<evidence type="ECO:0000313" key="4">
    <source>
        <dbReference type="EMBL" id="KAF9733718.1"/>
    </source>
</evidence>
<sequence>MAMIPHRTTSSIKKYLIEGQAKAGIQMTFPLRPTQLPCSITFQIEGNIIEDIASALVGVVVKFDEEIRYLYYPGGTEVFAYEGRFKLRNGKVQVMAELFGPEIATAVRTSPIFQQGMNEPDRTKCINVSVQNTTGNPTKRNEVIDLTDPSDVSSDDDEEGREEDACHLHDSYDSHNCTIIGKRKRDASVNTAGRKRGSGASSKMSKKRSANAEYDPKQRERCFSLRSPQSPPGSWSRADVAEVKENQDTGAKSSSLGRTKKNYGSASKDTEYEVERILAVRIHRSKLQHRVKWLDYKADPHWYTASNFKNSPHKLRAFHEVNPTITQPPRGLDHWQWCWEEDRDADDYTDDDKPMRTAREGEKHMEQISSFPK</sequence>
<evidence type="ECO:0000256" key="1">
    <source>
        <dbReference type="ARBA" id="ARBA00011353"/>
    </source>
</evidence>
<feature type="compositionally biased region" description="Polar residues" evidence="2">
    <location>
        <begin position="248"/>
        <end position="265"/>
    </location>
</feature>
<feature type="domain" description="Chromo" evidence="3">
    <location>
        <begin position="272"/>
        <end position="330"/>
    </location>
</feature>
<feature type="region of interest" description="Disordered" evidence="2">
    <location>
        <begin position="130"/>
        <end position="167"/>
    </location>
</feature>
<feature type="region of interest" description="Disordered" evidence="2">
    <location>
        <begin position="345"/>
        <end position="373"/>
    </location>
</feature>
<dbReference type="Proteomes" id="UP000756921">
    <property type="component" value="Unassembled WGS sequence"/>
</dbReference>
<dbReference type="OrthoDB" id="3789926at2759"/>
<feature type="compositionally biased region" description="Basic and acidic residues" evidence="2">
    <location>
        <begin position="351"/>
        <end position="366"/>
    </location>
</feature>
<feature type="region of interest" description="Disordered" evidence="2">
    <location>
        <begin position="184"/>
        <end position="265"/>
    </location>
</feature>
<dbReference type="InterPro" id="IPR016197">
    <property type="entry name" value="Chromo-like_dom_sf"/>
</dbReference>
<dbReference type="Gene3D" id="2.40.50.40">
    <property type="match status" value="1"/>
</dbReference>
<dbReference type="GO" id="GO:0006338">
    <property type="term" value="P:chromatin remodeling"/>
    <property type="evidence" value="ECO:0007669"/>
    <property type="project" value="UniProtKB-ARBA"/>
</dbReference>
<dbReference type="SMART" id="SM00298">
    <property type="entry name" value="CHROMO"/>
    <property type="match status" value="1"/>
</dbReference>
<dbReference type="EMBL" id="WJXW01000008">
    <property type="protein sequence ID" value="KAF9733718.1"/>
    <property type="molecule type" value="Genomic_DNA"/>
</dbReference>
<comment type="caution">
    <text evidence="4">The sequence shown here is derived from an EMBL/GenBank/DDBJ whole genome shotgun (WGS) entry which is preliminary data.</text>
</comment>